<dbReference type="AlphaFoldDB" id="A0ABD1YLI2"/>
<keyword evidence="2" id="KW-1185">Reference proteome</keyword>
<evidence type="ECO:0000313" key="1">
    <source>
        <dbReference type="EMBL" id="KAL2631638.1"/>
    </source>
</evidence>
<reference evidence="1 2" key="1">
    <citation type="submission" date="2024-09" db="EMBL/GenBank/DDBJ databases">
        <title>Chromosome-scale assembly of Riccia fluitans.</title>
        <authorList>
            <person name="Paukszto L."/>
            <person name="Sawicki J."/>
            <person name="Karawczyk K."/>
            <person name="Piernik-Szablinska J."/>
            <person name="Szczecinska M."/>
            <person name="Mazdziarz M."/>
        </authorList>
    </citation>
    <scope>NUCLEOTIDE SEQUENCE [LARGE SCALE GENOMIC DNA]</scope>
    <source>
        <strain evidence="1">Rf_01</strain>
        <tissue evidence="1">Aerial parts of the thallus</tissue>
    </source>
</reference>
<comment type="caution">
    <text evidence="1">The sequence shown here is derived from an EMBL/GenBank/DDBJ whole genome shotgun (WGS) entry which is preliminary data.</text>
</comment>
<proteinExistence type="predicted"/>
<sequence length="73" mass="8347">MGVGTKDGHFIEDLTHHVPKELGVGPYYMMRKARFTHGVLRPDENRKLISLVSMKPWFVKSLVSSVSTGKYRE</sequence>
<dbReference type="Proteomes" id="UP001605036">
    <property type="component" value="Unassembled WGS sequence"/>
</dbReference>
<organism evidence="1 2">
    <name type="scientific">Riccia fluitans</name>
    <dbReference type="NCBI Taxonomy" id="41844"/>
    <lineage>
        <taxon>Eukaryota</taxon>
        <taxon>Viridiplantae</taxon>
        <taxon>Streptophyta</taxon>
        <taxon>Embryophyta</taxon>
        <taxon>Marchantiophyta</taxon>
        <taxon>Marchantiopsida</taxon>
        <taxon>Marchantiidae</taxon>
        <taxon>Marchantiales</taxon>
        <taxon>Ricciaceae</taxon>
        <taxon>Riccia</taxon>
    </lineage>
</organism>
<dbReference type="EMBL" id="JBHFFA010000004">
    <property type="protein sequence ID" value="KAL2631638.1"/>
    <property type="molecule type" value="Genomic_DNA"/>
</dbReference>
<protein>
    <submittedName>
        <fullName evidence="1">Uncharacterized protein</fullName>
    </submittedName>
</protein>
<gene>
    <name evidence="1" type="ORF">R1flu_016324</name>
</gene>
<accession>A0ABD1YLI2</accession>
<evidence type="ECO:0000313" key="2">
    <source>
        <dbReference type="Proteomes" id="UP001605036"/>
    </source>
</evidence>
<name>A0ABD1YLI2_9MARC</name>